<dbReference type="PANTHER" id="PTHR43537">
    <property type="entry name" value="TRANSCRIPTIONAL REGULATOR, GNTR FAMILY"/>
    <property type="match status" value="1"/>
</dbReference>
<dbReference type="GO" id="GO:0003677">
    <property type="term" value="F:DNA binding"/>
    <property type="evidence" value="ECO:0007669"/>
    <property type="project" value="UniProtKB-KW"/>
</dbReference>
<dbReference type="SUPFAM" id="SSF46785">
    <property type="entry name" value="Winged helix' DNA-binding domain"/>
    <property type="match status" value="1"/>
</dbReference>
<name>A0A2T0UQT8_9MICO</name>
<dbReference type="AlphaFoldDB" id="A0A2T0UQT8"/>
<dbReference type="SMART" id="SM00895">
    <property type="entry name" value="FCD"/>
    <property type="match status" value="1"/>
</dbReference>
<evidence type="ECO:0000256" key="1">
    <source>
        <dbReference type="ARBA" id="ARBA00023015"/>
    </source>
</evidence>
<feature type="domain" description="HTH gntR-type" evidence="4">
    <location>
        <begin position="21"/>
        <end position="88"/>
    </location>
</feature>
<dbReference type="SMART" id="SM00345">
    <property type="entry name" value="HTH_GNTR"/>
    <property type="match status" value="1"/>
</dbReference>
<dbReference type="InterPro" id="IPR008920">
    <property type="entry name" value="TF_FadR/GntR_C"/>
</dbReference>
<dbReference type="Pfam" id="PF00392">
    <property type="entry name" value="GntR"/>
    <property type="match status" value="1"/>
</dbReference>
<comment type="caution">
    <text evidence="5">The sequence shown here is derived from an EMBL/GenBank/DDBJ whole genome shotgun (WGS) entry which is preliminary data.</text>
</comment>
<evidence type="ECO:0000313" key="6">
    <source>
        <dbReference type="Proteomes" id="UP000237822"/>
    </source>
</evidence>
<sequence length="234" mass="25911">MLEDVLTTLEKRRRQERTVLSTTADRAASVVREQVTEGALRSGTRLPEAALAQAIGVSRNTLREALSQLVAERILVREPHRGVVVATPDADDVTDVYRARLVIEVGAVLDGTMHDEERLAALDRAVAEGRDATEAQDWPAVASANQHFHRALVALAGSSRLDAEMELLLAEMRLFFNEMTGPESFHRPYLDQNATIAAHLRAGRRAEAAAVLRDYLTRARDQLRDALTRRASTR</sequence>
<dbReference type="OrthoDB" id="5243844at2"/>
<dbReference type="Pfam" id="PF07729">
    <property type="entry name" value="FCD"/>
    <property type="match status" value="1"/>
</dbReference>
<evidence type="ECO:0000259" key="4">
    <source>
        <dbReference type="PROSITE" id="PS50949"/>
    </source>
</evidence>
<protein>
    <submittedName>
        <fullName evidence="5">GntR family transcriptional regulator</fullName>
    </submittedName>
</protein>
<evidence type="ECO:0000313" key="5">
    <source>
        <dbReference type="EMBL" id="PRY60290.1"/>
    </source>
</evidence>
<dbReference type="InterPro" id="IPR000524">
    <property type="entry name" value="Tscrpt_reg_HTH_GntR"/>
</dbReference>
<keyword evidence="3" id="KW-0804">Transcription</keyword>
<accession>A0A2T0UQT8</accession>
<evidence type="ECO:0000256" key="3">
    <source>
        <dbReference type="ARBA" id="ARBA00023163"/>
    </source>
</evidence>
<proteinExistence type="predicted"/>
<dbReference type="PROSITE" id="PS50949">
    <property type="entry name" value="HTH_GNTR"/>
    <property type="match status" value="1"/>
</dbReference>
<dbReference type="PANTHER" id="PTHR43537:SF45">
    <property type="entry name" value="GNTR FAMILY REGULATORY PROTEIN"/>
    <property type="match status" value="1"/>
</dbReference>
<dbReference type="InterPro" id="IPR036390">
    <property type="entry name" value="WH_DNA-bd_sf"/>
</dbReference>
<dbReference type="InterPro" id="IPR011711">
    <property type="entry name" value="GntR_C"/>
</dbReference>
<keyword evidence="2" id="KW-0238">DNA-binding</keyword>
<dbReference type="Gene3D" id="1.20.120.530">
    <property type="entry name" value="GntR ligand-binding domain-like"/>
    <property type="match status" value="1"/>
</dbReference>
<reference evidence="5 6" key="1">
    <citation type="submission" date="2018-03" db="EMBL/GenBank/DDBJ databases">
        <title>Genomic Encyclopedia of Archaeal and Bacterial Type Strains, Phase II (KMG-II): from individual species to whole genera.</title>
        <authorList>
            <person name="Goeker M."/>
        </authorList>
    </citation>
    <scope>NUCLEOTIDE SEQUENCE [LARGE SCALE GENOMIC DNA]</scope>
    <source>
        <strain evidence="5 6">ATCC BAA-1496</strain>
    </source>
</reference>
<dbReference type="PRINTS" id="PR00035">
    <property type="entry name" value="HTHGNTR"/>
</dbReference>
<organism evidence="5 6">
    <name type="scientific">Knoellia remsis</name>
    <dbReference type="NCBI Taxonomy" id="407159"/>
    <lineage>
        <taxon>Bacteria</taxon>
        <taxon>Bacillati</taxon>
        <taxon>Actinomycetota</taxon>
        <taxon>Actinomycetes</taxon>
        <taxon>Micrococcales</taxon>
        <taxon>Intrasporangiaceae</taxon>
        <taxon>Knoellia</taxon>
    </lineage>
</organism>
<keyword evidence="1" id="KW-0805">Transcription regulation</keyword>
<dbReference type="SUPFAM" id="SSF48008">
    <property type="entry name" value="GntR ligand-binding domain-like"/>
    <property type="match status" value="1"/>
</dbReference>
<evidence type="ECO:0000256" key="2">
    <source>
        <dbReference type="ARBA" id="ARBA00023125"/>
    </source>
</evidence>
<dbReference type="Gene3D" id="1.10.10.10">
    <property type="entry name" value="Winged helix-like DNA-binding domain superfamily/Winged helix DNA-binding domain"/>
    <property type="match status" value="1"/>
</dbReference>
<dbReference type="InterPro" id="IPR036388">
    <property type="entry name" value="WH-like_DNA-bd_sf"/>
</dbReference>
<keyword evidence="6" id="KW-1185">Reference proteome</keyword>
<dbReference type="CDD" id="cd07377">
    <property type="entry name" value="WHTH_GntR"/>
    <property type="match status" value="1"/>
</dbReference>
<dbReference type="RefSeq" id="WP_106297047.1">
    <property type="nucleotide sequence ID" value="NZ_PVTI01000007.1"/>
</dbReference>
<dbReference type="GO" id="GO:0003700">
    <property type="term" value="F:DNA-binding transcription factor activity"/>
    <property type="evidence" value="ECO:0007669"/>
    <property type="project" value="InterPro"/>
</dbReference>
<gene>
    <name evidence="5" type="ORF">BCF74_10776</name>
</gene>
<dbReference type="Proteomes" id="UP000237822">
    <property type="component" value="Unassembled WGS sequence"/>
</dbReference>
<dbReference type="EMBL" id="PVTI01000007">
    <property type="protein sequence ID" value="PRY60290.1"/>
    <property type="molecule type" value="Genomic_DNA"/>
</dbReference>